<dbReference type="AlphaFoldDB" id="A0A5B2V279"/>
<dbReference type="Proteomes" id="UP000325296">
    <property type="component" value="Unassembled WGS sequence"/>
</dbReference>
<dbReference type="RefSeq" id="WP_090292288.1">
    <property type="nucleotide sequence ID" value="NZ_BMNU01000003.1"/>
</dbReference>
<organism evidence="1 2">
    <name type="scientific">Pseudomonas brenneri</name>
    <dbReference type="NCBI Taxonomy" id="129817"/>
    <lineage>
        <taxon>Bacteria</taxon>
        <taxon>Pseudomonadati</taxon>
        <taxon>Pseudomonadota</taxon>
        <taxon>Gammaproteobacteria</taxon>
        <taxon>Pseudomonadales</taxon>
        <taxon>Pseudomonadaceae</taxon>
        <taxon>Pseudomonas</taxon>
    </lineage>
</organism>
<evidence type="ECO:0000313" key="2">
    <source>
        <dbReference type="Proteomes" id="UP000325296"/>
    </source>
</evidence>
<evidence type="ECO:0000313" key="1">
    <source>
        <dbReference type="EMBL" id="KAA2232888.1"/>
    </source>
</evidence>
<name>A0A5B2V279_9PSED</name>
<gene>
    <name evidence="1" type="ORF">F1720_04855</name>
</gene>
<comment type="caution">
    <text evidence="1">The sequence shown here is derived from an EMBL/GenBank/DDBJ whole genome shotgun (WGS) entry which is preliminary data.</text>
</comment>
<accession>A0A5B2V279</accession>
<proteinExistence type="predicted"/>
<sequence length="153" mass="17859">MEYEFVSEPSLDNKTADAIRRERDLKLVESSLGGLLRNSEKEELNKFLTAEEIDLIEQHRQRMEEFKKKHHFFEEPITDVHRINYIVGHRGGNEFPGFIGSVNYERLASEVLSKLRAGTYVRASGSPYHLAEFEENVKVNYKDKIRSGWVRNT</sequence>
<protein>
    <submittedName>
        <fullName evidence="1">Uncharacterized protein</fullName>
    </submittedName>
</protein>
<dbReference type="EMBL" id="VUOL01000002">
    <property type="protein sequence ID" value="KAA2232888.1"/>
    <property type="molecule type" value="Genomic_DNA"/>
</dbReference>
<reference evidence="1 2" key="1">
    <citation type="submission" date="2019-09" db="EMBL/GenBank/DDBJ databases">
        <title>Draft genome sequence of Pseudomonas brenneri CCUG 51514(T).</title>
        <authorList>
            <person name="Tunovic T."/>
            <person name="Pineiro-Iglesias B."/>
            <person name="Unosson C."/>
            <person name="Inganas E."/>
            <person name="Ohlen M."/>
            <person name="Cardew S."/>
            <person name="Jensie-Markopoulos S."/>
            <person name="Salva-Serra F."/>
            <person name="Jaen-Luchoro D."/>
            <person name="Svensson-Stadler L."/>
            <person name="Chun J."/>
            <person name="Moore E."/>
        </authorList>
    </citation>
    <scope>NUCLEOTIDE SEQUENCE [LARGE SCALE GENOMIC DNA]</scope>
    <source>
        <strain evidence="1 2">CCUG 51514</strain>
    </source>
</reference>